<dbReference type="EMBL" id="FRAG01000005">
    <property type="protein sequence ID" value="SHJ66327.1"/>
    <property type="molecule type" value="Genomic_DNA"/>
</dbReference>
<keyword evidence="2" id="KW-0966">Cell projection</keyword>
<feature type="region of interest" description="Disordered" evidence="1">
    <location>
        <begin position="119"/>
        <end position="139"/>
    </location>
</feature>
<evidence type="ECO:0000313" key="3">
    <source>
        <dbReference type="Proteomes" id="UP000184465"/>
    </source>
</evidence>
<reference evidence="2 3" key="1">
    <citation type="submission" date="2016-11" db="EMBL/GenBank/DDBJ databases">
        <authorList>
            <person name="Jaros S."/>
            <person name="Januszkiewicz K."/>
            <person name="Wedrychowicz H."/>
        </authorList>
    </citation>
    <scope>NUCLEOTIDE SEQUENCE [LARGE SCALE GENOMIC DNA]</scope>
    <source>
        <strain evidence="2 3">DSM 15212</strain>
    </source>
</reference>
<dbReference type="OrthoDB" id="1739831at2"/>
<keyword evidence="3" id="KW-1185">Reference proteome</keyword>
<keyword evidence="2" id="KW-0282">Flagellum</keyword>
<dbReference type="RefSeq" id="WP_073146944.1">
    <property type="nucleotide sequence ID" value="NZ_FRAG01000005.1"/>
</dbReference>
<dbReference type="STRING" id="1121301.SAMN02745912_00658"/>
<feature type="compositionally biased region" description="Basic and acidic residues" evidence="1">
    <location>
        <begin position="119"/>
        <end position="130"/>
    </location>
</feature>
<proteinExistence type="predicted"/>
<protein>
    <submittedName>
        <fullName evidence="2">Flagellar operon protein TIGR03826</fullName>
    </submittedName>
</protein>
<dbReference type="Proteomes" id="UP000184465">
    <property type="component" value="Unassembled WGS sequence"/>
</dbReference>
<dbReference type="AlphaFoldDB" id="A0A1M6L530"/>
<evidence type="ECO:0000256" key="1">
    <source>
        <dbReference type="SAM" id="MobiDB-lite"/>
    </source>
</evidence>
<evidence type="ECO:0000313" key="2">
    <source>
        <dbReference type="EMBL" id="SHJ66327.1"/>
    </source>
</evidence>
<accession>A0A1M6L530</accession>
<sequence length="139" mass="16263">MNIRNCKECGKLFQYDGISKLCYKCRKKDEEDFILVKEFLYENPKETITVVSEETGVSEDKILRYLREGKLEIVGENPGILLDCEICGKAIRTGRYCEKCAYDMERGFKSGFEKRENKKTIRTSSKEKMHIAQLKKKKK</sequence>
<organism evidence="2 3">
    <name type="scientific">Paramaledivibacter caminithermalis (strain DSM 15212 / CIP 107654 / DViRD3)</name>
    <name type="common">Clostridium caminithermale</name>
    <dbReference type="NCBI Taxonomy" id="1121301"/>
    <lineage>
        <taxon>Bacteria</taxon>
        <taxon>Bacillati</taxon>
        <taxon>Bacillota</taxon>
        <taxon>Clostridia</taxon>
        <taxon>Peptostreptococcales</taxon>
        <taxon>Caminicellaceae</taxon>
        <taxon>Paramaledivibacter</taxon>
    </lineage>
</organism>
<gene>
    <name evidence="2" type="ORF">SAMN02745912_00658</name>
</gene>
<keyword evidence="2" id="KW-0969">Cilium</keyword>
<name>A0A1M6L530_PARC5</name>